<dbReference type="InterPro" id="IPR029510">
    <property type="entry name" value="Ald_DH_CS_GLU"/>
</dbReference>
<name>A0ABW2F750_9BACL</name>
<dbReference type="CDD" id="cd07078">
    <property type="entry name" value="ALDH"/>
    <property type="match status" value="1"/>
</dbReference>
<evidence type="ECO:0000313" key="5">
    <source>
        <dbReference type="EMBL" id="MFC7147735.1"/>
    </source>
</evidence>
<evidence type="ECO:0000256" key="3">
    <source>
        <dbReference type="RuleBase" id="RU003345"/>
    </source>
</evidence>
<dbReference type="Gene3D" id="3.40.605.10">
    <property type="entry name" value="Aldehyde Dehydrogenase, Chain A, domain 1"/>
    <property type="match status" value="1"/>
</dbReference>
<evidence type="ECO:0000256" key="1">
    <source>
        <dbReference type="ARBA" id="ARBA00023002"/>
    </source>
</evidence>
<organism evidence="5 6">
    <name type="scientific">Cohnella cellulosilytica</name>
    <dbReference type="NCBI Taxonomy" id="986710"/>
    <lineage>
        <taxon>Bacteria</taxon>
        <taxon>Bacillati</taxon>
        <taxon>Bacillota</taxon>
        <taxon>Bacilli</taxon>
        <taxon>Bacillales</taxon>
        <taxon>Paenibacillaceae</taxon>
        <taxon>Cohnella</taxon>
    </lineage>
</organism>
<proteinExistence type="inferred from homology"/>
<dbReference type="PROSITE" id="PS00070">
    <property type="entry name" value="ALDEHYDE_DEHYDR_CYS"/>
    <property type="match status" value="1"/>
</dbReference>
<comment type="similarity">
    <text evidence="3">Belongs to the aldehyde dehydrogenase family.</text>
</comment>
<accession>A0ABW2F750</accession>
<dbReference type="InterPro" id="IPR016160">
    <property type="entry name" value="Ald_DH_CS_CYS"/>
</dbReference>
<dbReference type="InterPro" id="IPR016161">
    <property type="entry name" value="Ald_DH/histidinol_DH"/>
</dbReference>
<keyword evidence="6" id="KW-1185">Reference proteome</keyword>
<keyword evidence="1 3" id="KW-0560">Oxidoreductase</keyword>
<dbReference type="Proteomes" id="UP001596378">
    <property type="component" value="Unassembled WGS sequence"/>
</dbReference>
<dbReference type="PANTHER" id="PTHR11699">
    <property type="entry name" value="ALDEHYDE DEHYDROGENASE-RELATED"/>
    <property type="match status" value="1"/>
</dbReference>
<reference evidence="6" key="1">
    <citation type="journal article" date="2019" name="Int. J. Syst. Evol. Microbiol.">
        <title>The Global Catalogue of Microorganisms (GCM) 10K type strain sequencing project: providing services to taxonomists for standard genome sequencing and annotation.</title>
        <authorList>
            <consortium name="The Broad Institute Genomics Platform"/>
            <consortium name="The Broad Institute Genome Sequencing Center for Infectious Disease"/>
            <person name="Wu L."/>
            <person name="Ma J."/>
        </authorList>
    </citation>
    <scope>NUCLEOTIDE SEQUENCE [LARGE SCALE GENOMIC DNA]</scope>
    <source>
        <strain evidence="6">KCTC 12907</strain>
    </source>
</reference>
<dbReference type="RefSeq" id="WP_378048159.1">
    <property type="nucleotide sequence ID" value="NZ_JBHMDN010000016.1"/>
</dbReference>
<dbReference type="InterPro" id="IPR015590">
    <property type="entry name" value="Aldehyde_DH_dom"/>
</dbReference>
<dbReference type="InterPro" id="IPR016163">
    <property type="entry name" value="Ald_DH_C"/>
</dbReference>
<dbReference type="EMBL" id="JBHTAI010000002">
    <property type="protein sequence ID" value="MFC7147735.1"/>
    <property type="molecule type" value="Genomic_DNA"/>
</dbReference>
<feature type="domain" description="Aldehyde dehydrogenase" evidence="4">
    <location>
        <begin position="26"/>
        <end position="491"/>
    </location>
</feature>
<sequence length="493" mass="52039">MTIANMNDWLARNTGQTYGNFIDGEWRASVSGEAAAVYNAADREQLLGYFQQSQAEDVWTAVEAAHRAFAIWSTTSPSERSAVLLRFADLLEANREELAYRLSAEQGKVLAESLGEVGRAAKEARFAAGEGLRMGGEALPADSGIGYHTLERQPIGVVAAIAPWNFPVVTPVRKIAPALAYGCTVVYKPASATPWTSTKLMELLREAGVPDGAVNLVSGAGGAVGNALVGHPLVKGITFTGSTGLGIGIQLKAAERLARTQLELGGKNAAVVLDYSNVQYVAKQISAAAFACSGQRCTAISRVVVLQEHAEELTAALKRQMEQLAIGPAWDKSAAVGPLVNQAHLDSVQKHLHAALEEGAELTYGGEVLTEGVYASGAYMRPALLVGVQPGMKAAQEEIFGPVLSVLSAASEDEALQIANGTVYGLASCVFTERIAAVRRFAAELESGMVHINTGTASEAHIPFGGVKMSGFGAYSIGSSNREFFTESKVVYY</sequence>
<dbReference type="Gene3D" id="3.40.309.10">
    <property type="entry name" value="Aldehyde Dehydrogenase, Chain A, domain 2"/>
    <property type="match status" value="1"/>
</dbReference>
<evidence type="ECO:0000313" key="6">
    <source>
        <dbReference type="Proteomes" id="UP001596378"/>
    </source>
</evidence>
<evidence type="ECO:0000259" key="4">
    <source>
        <dbReference type="Pfam" id="PF00171"/>
    </source>
</evidence>
<dbReference type="Pfam" id="PF00171">
    <property type="entry name" value="Aldedh"/>
    <property type="match status" value="1"/>
</dbReference>
<gene>
    <name evidence="5" type="ORF">ACFQMJ_04215</name>
</gene>
<evidence type="ECO:0000256" key="2">
    <source>
        <dbReference type="PROSITE-ProRule" id="PRU10007"/>
    </source>
</evidence>
<dbReference type="PROSITE" id="PS00687">
    <property type="entry name" value="ALDEHYDE_DEHYDR_GLU"/>
    <property type="match status" value="1"/>
</dbReference>
<protein>
    <submittedName>
        <fullName evidence="5">Aldehyde dehydrogenase family protein</fullName>
    </submittedName>
</protein>
<dbReference type="SUPFAM" id="SSF53720">
    <property type="entry name" value="ALDH-like"/>
    <property type="match status" value="1"/>
</dbReference>
<comment type="caution">
    <text evidence="5">The sequence shown here is derived from an EMBL/GenBank/DDBJ whole genome shotgun (WGS) entry which is preliminary data.</text>
</comment>
<feature type="active site" evidence="2">
    <location>
        <position position="263"/>
    </location>
</feature>
<dbReference type="InterPro" id="IPR016162">
    <property type="entry name" value="Ald_DH_N"/>
</dbReference>